<proteinExistence type="predicted"/>
<dbReference type="Proteomes" id="UP001321760">
    <property type="component" value="Unassembled WGS sequence"/>
</dbReference>
<protein>
    <submittedName>
        <fullName evidence="2">Class I glutamine amidotransferase-like protein</fullName>
    </submittedName>
</protein>
<dbReference type="EMBL" id="MU865933">
    <property type="protein sequence ID" value="KAK4450335.1"/>
    <property type="molecule type" value="Genomic_DNA"/>
</dbReference>
<reference evidence="2" key="2">
    <citation type="submission" date="2023-05" db="EMBL/GenBank/DDBJ databases">
        <authorList>
            <consortium name="Lawrence Berkeley National Laboratory"/>
            <person name="Steindorff A."/>
            <person name="Hensen N."/>
            <person name="Bonometti L."/>
            <person name="Westerberg I."/>
            <person name="Brannstrom I.O."/>
            <person name="Guillou S."/>
            <person name="Cros-Aarteil S."/>
            <person name="Calhoun S."/>
            <person name="Haridas S."/>
            <person name="Kuo A."/>
            <person name="Mondo S."/>
            <person name="Pangilinan J."/>
            <person name="Riley R."/>
            <person name="Labutti K."/>
            <person name="Andreopoulos B."/>
            <person name="Lipzen A."/>
            <person name="Chen C."/>
            <person name="Yanf M."/>
            <person name="Daum C."/>
            <person name="Ng V."/>
            <person name="Clum A."/>
            <person name="Ohm R."/>
            <person name="Martin F."/>
            <person name="Silar P."/>
            <person name="Natvig D."/>
            <person name="Lalanne C."/>
            <person name="Gautier V."/>
            <person name="Ament-Velasquez S.L."/>
            <person name="Kruys A."/>
            <person name="Hutchinson M.I."/>
            <person name="Powell A.J."/>
            <person name="Barry K."/>
            <person name="Miller A.N."/>
            <person name="Grigoriev I.V."/>
            <person name="Debuchy R."/>
            <person name="Gladieux P."/>
            <person name="Thoren M.H."/>
            <person name="Johannesson H."/>
        </authorList>
    </citation>
    <scope>NUCLEOTIDE SEQUENCE</scope>
    <source>
        <strain evidence="2">PSN243</strain>
    </source>
</reference>
<comment type="caution">
    <text evidence="2">The sequence shown here is derived from an EMBL/GenBank/DDBJ whole genome shotgun (WGS) entry which is preliminary data.</text>
</comment>
<name>A0AAV9GS12_9PEZI</name>
<evidence type="ECO:0000313" key="3">
    <source>
        <dbReference type="Proteomes" id="UP001321760"/>
    </source>
</evidence>
<dbReference type="AlphaFoldDB" id="A0AAV9GS12"/>
<dbReference type="SUPFAM" id="SSF52317">
    <property type="entry name" value="Class I glutamine amidotransferase-like"/>
    <property type="match status" value="1"/>
</dbReference>
<organism evidence="2 3">
    <name type="scientific">Podospora aff. communis PSN243</name>
    <dbReference type="NCBI Taxonomy" id="3040156"/>
    <lineage>
        <taxon>Eukaryota</taxon>
        <taxon>Fungi</taxon>
        <taxon>Dikarya</taxon>
        <taxon>Ascomycota</taxon>
        <taxon>Pezizomycotina</taxon>
        <taxon>Sordariomycetes</taxon>
        <taxon>Sordariomycetidae</taxon>
        <taxon>Sordariales</taxon>
        <taxon>Podosporaceae</taxon>
        <taxon>Podospora</taxon>
    </lineage>
</organism>
<dbReference type="InterPro" id="IPR029062">
    <property type="entry name" value="Class_I_gatase-like"/>
</dbReference>
<dbReference type="PANTHER" id="PTHR43130">
    <property type="entry name" value="ARAC-FAMILY TRANSCRIPTIONAL REGULATOR"/>
    <property type="match status" value="1"/>
</dbReference>
<dbReference type="InterPro" id="IPR052158">
    <property type="entry name" value="INH-QAR"/>
</dbReference>
<feature type="domain" description="DJ-1/PfpI" evidence="1">
    <location>
        <begin position="5"/>
        <end position="172"/>
    </location>
</feature>
<accession>A0AAV9GS12</accession>
<dbReference type="PANTHER" id="PTHR43130:SF3">
    <property type="entry name" value="HTH-TYPE TRANSCRIPTIONAL REGULATOR RV1931C"/>
    <property type="match status" value="1"/>
</dbReference>
<dbReference type="Pfam" id="PF01965">
    <property type="entry name" value="DJ-1_PfpI"/>
    <property type="match status" value="1"/>
</dbReference>
<keyword evidence="2" id="KW-0315">Glutamine amidotransferase</keyword>
<dbReference type="Gene3D" id="3.40.50.880">
    <property type="match status" value="1"/>
</dbReference>
<gene>
    <name evidence="2" type="ORF">QBC34DRAFT_403263</name>
</gene>
<reference evidence="2" key="1">
    <citation type="journal article" date="2023" name="Mol. Phylogenet. Evol.">
        <title>Genome-scale phylogeny and comparative genomics of the fungal order Sordariales.</title>
        <authorList>
            <person name="Hensen N."/>
            <person name="Bonometti L."/>
            <person name="Westerberg I."/>
            <person name="Brannstrom I.O."/>
            <person name="Guillou S."/>
            <person name="Cros-Aarteil S."/>
            <person name="Calhoun S."/>
            <person name="Haridas S."/>
            <person name="Kuo A."/>
            <person name="Mondo S."/>
            <person name="Pangilinan J."/>
            <person name="Riley R."/>
            <person name="LaButti K."/>
            <person name="Andreopoulos B."/>
            <person name="Lipzen A."/>
            <person name="Chen C."/>
            <person name="Yan M."/>
            <person name="Daum C."/>
            <person name="Ng V."/>
            <person name="Clum A."/>
            <person name="Steindorff A."/>
            <person name="Ohm R.A."/>
            <person name="Martin F."/>
            <person name="Silar P."/>
            <person name="Natvig D.O."/>
            <person name="Lalanne C."/>
            <person name="Gautier V."/>
            <person name="Ament-Velasquez S.L."/>
            <person name="Kruys A."/>
            <person name="Hutchinson M.I."/>
            <person name="Powell A.J."/>
            <person name="Barry K."/>
            <person name="Miller A.N."/>
            <person name="Grigoriev I.V."/>
            <person name="Debuchy R."/>
            <person name="Gladieux P."/>
            <person name="Hiltunen Thoren M."/>
            <person name="Johannesson H."/>
        </authorList>
    </citation>
    <scope>NUCLEOTIDE SEQUENCE</scope>
    <source>
        <strain evidence="2">PSN243</strain>
    </source>
</reference>
<sequence>MTLQNILLILFPGFNTLDMNGPYEILQKAHDGNAFKITVASETDLTTAQEGAIVKRDIPLDDDLIANLHCYDILVVPGGTGDPVAAQADKVGGPFMRLISAYSKLGCSLASHRKILLSICTGAIFLGTMGVFNDRLCTTHWLSYEELKKRVQVAAAKTGQKAGTVVAARFVDSGVNAEGVHIISSGGVSCGMDASLYVIKLKCGEPAAMRVAELIDYAWRKTEGFVVLDQTVAPGQTTKSGQALD</sequence>
<evidence type="ECO:0000259" key="1">
    <source>
        <dbReference type="Pfam" id="PF01965"/>
    </source>
</evidence>
<keyword evidence="3" id="KW-1185">Reference proteome</keyword>
<dbReference type="InterPro" id="IPR002818">
    <property type="entry name" value="DJ-1/PfpI"/>
</dbReference>
<evidence type="ECO:0000313" key="2">
    <source>
        <dbReference type="EMBL" id="KAK4450335.1"/>
    </source>
</evidence>